<dbReference type="RefSeq" id="WP_061947926.1">
    <property type="nucleotide sequence ID" value="NZ_LTAO01000007.1"/>
</dbReference>
<comment type="caution">
    <text evidence="2">The sequence shown here is derived from an EMBL/GenBank/DDBJ whole genome shotgun (WGS) entry which is preliminary data.</text>
</comment>
<dbReference type="AlphaFoldDB" id="A0A162EP36"/>
<name>A0A162EP36_9BACI</name>
<dbReference type="SMART" id="SM00860">
    <property type="entry name" value="SMI1_KNR4"/>
    <property type="match status" value="1"/>
</dbReference>
<dbReference type="InterPro" id="IPR018958">
    <property type="entry name" value="Knr4/Smi1-like_dom"/>
</dbReference>
<dbReference type="SUPFAM" id="SSF160631">
    <property type="entry name" value="SMI1/KNR4-like"/>
    <property type="match status" value="1"/>
</dbReference>
<evidence type="ECO:0000259" key="1">
    <source>
        <dbReference type="SMART" id="SM00860"/>
    </source>
</evidence>
<dbReference type="Proteomes" id="UP000075806">
    <property type="component" value="Unassembled WGS sequence"/>
</dbReference>
<feature type="domain" description="Knr4/Smi1-like" evidence="1">
    <location>
        <begin position="17"/>
        <end position="157"/>
    </location>
</feature>
<keyword evidence="3" id="KW-1185">Reference proteome</keyword>
<accession>A0A162EP36</accession>
<gene>
    <name evidence="2" type="ORF">AZF04_16875</name>
</gene>
<evidence type="ECO:0000313" key="3">
    <source>
        <dbReference type="Proteomes" id="UP000075806"/>
    </source>
</evidence>
<dbReference type="OrthoDB" id="8657476at2"/>
<evidence type="ECO:0000313" key="2">
    <source>
        <dbReference type="EMBL" id="KYG33387.1"/>
    </source>
</evidence>
<dbReference type="InterPro" id="IPR037883">
    <property type="entry name" value="Knr4/Smi1-like_sf"/>
</dbReference>
<dbReference type="EMBL" id="LTAO01000007">
    <property type="protein sequence ID" value="KYG33387.1"/>
    <property type="molecule type" value="Genomic_DNA"/>
</dbReference>
<protein>
    <recommendedName>
        <fullName evidence="1">Knr4/Smi1-like domain-containing protein</fullName>
    </recommendedName>
</protein>
<dbReference type="Gene3D" id="3.40.1580.10">
    <property type="entry name" value="SMI1/KNR4-like"/>
    <property type="match status" value="1"/>
</dbReference>
<proteinExistence type="predicted"/>
<organism evidence="2 3">
    <name type="scientific">Alkalihalobacillus trypoxylicola</name>
    <dbReference type="NCBI Taxonomy" id="519424"/>
    <lineage>
        <taxon>Bacteria</taxon>
        <taxon>Bacillati</taxon>
        <taxon>Bacillota</taxon>
        <taxon>Bacilli</taxon>
        <taxon>Bacillales</taxon>
        <taxon>Bacillaceae</taxon>
        <taxon>Alkalihalobacillus</taxon>
    </lineage>
</organism>
<sequence length="294" mass="34805">MHDIWKNELLDEYELEPLTDRVIAFAEAQLGVKLPPSLIELLQIQNGGYLQANRYPYVDEEEMEEETDEEEDEENPHLILDHIYGISTNEDEGLLQTNYLVNEWELPKNIVIIHQDGHRFIALDYRTVKNNPPVIIIDEDIDVVDQLAVDFSELLQNLYSEEDEGSEEERKDYNQLFYLYGQKPRDYSYKEAERIFKGKSIGDVEMALHYFYHKNDNTEWLISQISYLLNSTLDFAPETTIETFHDYLKAINFQNESNEKKQRIEQIINTFKSSTNRKIQRFANKLEQYVETNQ</sequence>
<dbReference type="Pfam" id="PF09346">
    <property type="entry name" value="SMI1_KNR4"/>
    <property type="match status" value="1"/>
</dbReference>
<dbReference type="STRING" id="519424.AZF04_16875"/>
<reference evidence="2" key="1">
    <citation type="submission" date="2016-02" db="EMBL/GenBank/DDBJ databases">
        <title>Genome sequence of Bacillus trypoxylicola KCTC 13244(T).</title>
        <authorList>
            <person name="Jeong H."/>
            <person name="Park S.-H."/>
            <person name="Choi S.-K."/>
        </authorList>
    </citation>
    <scope>NUCLEOTIDE SEQUENCE [LARGE SCALE GENOMIC DNA]</scope>
    <source>
        <strain evidence="2">KCTC 13244</strain>
    </source>
</reference>